<dbReference type="EMBL" id="AUBJ02000001">
    <property type="protein sequence ID" value="MCP2332955.1"/>
    <property type="molecule type" value="Genomic_DNA"/>
</dbReference>
<evidence type="ECO:0000256" key="1">
    <source>
        <dbReference type="SAM" id="MobiDB-lite"/>
    </source>
</evidence>
<gene>
    <name evidence="3" type="ORF">G443_003225</name>
</gene>
<name>A0ABT1JKC2_ACTCY</name>
<feature type="region of interest" description="Disordered" evidence="1">
    <location>
        <begin position="44"/>
        <end position="64"/>
    </location>
</feature>
<dbReference type="InterPro" id="IPR018567">
    <property type="entry name" value="DUF2020"/>
</dbReference>
<dbReference type="Gene3D" id="3.40.1000.10">
    <property type="entry name" value="Mog1/PsbP, alpha/beta/alpha sandwich"/>
    <property type="match status" value="1"/>
</dbReference>
<dbReference type="SUPFAM" id="SSF55724">
    <property type="entry name" value="Mog1p/PsbP-like"/>
    <property type="match status" value="1"/>
</dbReference>
<proteinExistence type="predicted"/>
<evidence type="ECO:0000259" key="2">
    <source>
        <dbReference type="Pfam" id="PF09449"/>
    </source>
</evidence>
<feature type="domain" description="DUF2020" evidence="2">
    <location>
        <begin position="71"/>
        <end position="198"/>
    </location>
</feature>
<comment type="caution">
    <text evidence="3">The sequence shown here is derived from an EMBL/GenBank/DDBJ whole genome shotgun (WGS) entry which is preliminary data.</text>
</comment>
<dbReference type="Proteomes" id="UP000791080">
    <property type="component" value="Unassembled WGS sequence"/>
</dbReference>
<evidence type="ECO:0000313" key="3">
    <source>
        <dbReference type="EMBL" id="MCP2332955.1"/>
    </source>
</evidence>
<sequence>MRGGARARVISTWLTEPAMRRPATAAALAAVALLAACSTEQPEDMATTPPAVTSYVSPSEVPPPPVEPVVDGDCPYLATASVEDVNGQRVASVRLGDDEPHPSCFFYRADGREQFRIRVFVGEPWTAKALVDQEAPVADSQSADLPGGWTGGLASGTDGGVFAVYHPEKGAAVVARTNQQQSFPARAMVEEAIGGLGL</sequence>
<dbReference type="InterPro" id="IPR016123">
    <property type="entry name" value="Mog1/PsbP_a/b/a-sand"/>
</dbReference>
<accession>A0ABT1JKC2</accession>
<organism evidence="3 4">
    <name type="scientific">Actinoalloteichus caeruleus DSM 43889</name>
    <dbReference type="NCBI Taxonomy" id="1120930"/>
    <lineage>
        <taxon>Bacteria</taxon>
        <taxon>Bacillati</taxon>
        <taxon>Actinomycetota</taxon>
        <taxon>Actinomycetes</taxon>
        <taxon>Pseudonocardiales</taxon>
        <taxon>Pseudonocardiaceae</taxon>
        <taxon>Actinoalloteichus</taxon>
        <taxon>Actinoalloteichus cyanogriseus</taxon>
    </lineage>
</organism>
<dbReference type="Pfam" id="PF09449">
    <property type="entry name" value="DUF2020"/>
    <property type="match status" value="1"/>
</dbReference>
<keyword evidence="4" id="KW-1185">Reference proteome</keyword>
<evidence type="ECO:0000313" key="4">
    <source>
        <dbReference type="Proteomes" id="UP000791080"/>
    </source>
</evidence>
<reference evidence="3 4" key="1">
    <citation type="submission" date="2022-06" db="EMBL/GenBank/DDBJ databases">
        <title>Genomic Encyclopedia of Type Strains, Phase I: the one thousand microbial genomes (KMG-I) project.</title>
        <authorList>
            <person name="Kyrpides N."/>
        </authorList>
    </citation>
    <scope>NUCLEOTIDE SEQUENCE [LARGE SCALE GENOMIC DNA]</scope>
    <source>
        <strain evidence="3 4">DSM 43889</strain>
    </source>
</reference>
<protein>
    <recommendedName>
        <fullName evidence="2">DUF2020 domain-containing protein</fullName>
    </recommendedName>
</protein>